<organism evidence="3 4">
    <name type="scientific">Dimorphilus gyrociliatus</name>
    <dbReference type="NCBI Taxonomy" id="2664684"/>
    <lineage>
        <taxon>Eukaryota</taxon>
        <taxon>Metazoa</taxon>
        <taxon>Spiralia</taxon>
        <taxon>Lophotrochozoa</taxon>
        <taxon>Annelida</taxon>
        <taxon>Polychaeta</taxon>
        <taxon>Polychaeta incertae sedis</taxon>
        <taxon>Dinophilidae</taxon>
        <taxon>Dimorphilus</taxon>
    </lineage>
</organism>
<dbReference type="OrthoDB" id="6280976at2759"/>
<comment type="caution">
    <text evidence="3">The sequence shown here is derived from an EMBL/GenBank/DDBJ whole genome shotgun (WGS) entry which is preliminary data.</text>
</comment>
<dbReference type="SUPFAM" id="SSF48371">
    <property type="entry name" value="ARM repeat"/>
    <property type="match status" value="1"/>
</dbReference>
<keyword evidence="4" id="KW-1185">Reference proteome</keyword>
<dbReference type="InterPro" id="IPR042510">
    <property type="entry name" value="CIP2A"/>
</dbReference>
<dbReference type="PANTHER" id="PTHR23161:SF2">
    <property type="entry name" value="PROTEIN CIP2A"/>
    <property type="match status" value="1"/>
</dbReference>
<protein>
    <recommendedName>
        <fullName evidence="2">CIP2A N-terminal domain-containing protein</fullName>
    </recommendedName>
</protein>
<dbReference type="SUPFAM" id="SSF90257">
    <property type="entry name" value="Myosin rod fragments"/>
    <property type="match status" value="1"/>
</dbReference>
<keyword evidence="1" id="KW-0175">Coiled coil</keyword>
<dbReference type="AlphaFoldDB" id="A0A7I8VC86"/>
<dbReference type="EMBL" id="CAJFCJ010000002">
    <property type="protein sequence ID" value="CAD5112151.1"/>
    <property type="molecule type" value="Genomic_DNA"/>
</dbReference>
<dbReference type="Proteomes" id="UP000549394">
    <property type="component" value="Unassembled WGS sequence"/>
</dbReference>
<name>A0A7I8VC86_9ANNE</name>
<proteinExistence type="predicted"/>
<evidence type="ECO:0000313" key="3">
    <source>
        <dbReference type="EMBL" id="CAD5112151.1"/>
    </source>
</evidence>
<evidence type="ECO:0000313" key="4">
    <source>
        <dbReference type="Proteomes" id="UP000549394"/>
    </source>
</evidence>
<feature type="coiled-coil region" evidence="1">
    <location>
        <begin position="544"/>
        <end position="722"/>
    </location>
</feature>
<dbReference type="PANTHER" id="PTHR23161">
    <property type="entry name" value="PROTEIN CIP2A"/>
    <property type="match status" value="1"/>
</dbReference>
<feature type="domain" description="CIP2A N-terminal" evidence="2">
    <location>
        <begin position="75"/>
        <end position="363"/>
    </location>
</feature>
<dbReference type="Gene3D" id="1.10.287.1490">
    <property type="match status" value="1"/>
</dbReference>
<sequence>MNQLIIKLQNSSYNDMDLEDFKQSLKTYDFSLSHLTTHEICRVFSQNATKFELLPELLKFLEKALENRISPQQLNQYDFPALLINFLSSKDSTKYTLKCLNILSKLCYKLDVNLAENLAEKFINEATEIILKSYDNDDCLFTSAVSALVAVSFENENCRRLLRNHSDFDRVCKRFVLSLQNADDYAAVLGFLAIERYCMHSDFGLSVYNKPNINQTIEFLFNLIVFNSSIPARKLAVDLFIQLISYSNIVAEVGNFTFLEQSIKQLIEVLSIKDRAEGVIALLINFLDVDTLSKQVLKVFKSTTLRNKDIAEILVTNDWSLEPISAIVYWTFNEVDSLALQSSSLIIKLLEDLPESEEDLIDKIEFMCKQLNLKLKGLQTGFPKDDLESNWFKNVFYIISKLKNEIIVLKLKENLDLITLRELIVDNIANLNVFEVDKEQAELFLGLCATSSSLLKNLHELVTDKILSKILSQCIYSRNPLIVCLCMELSSTLKKRKFLIKTLGKQPLNNSNLQRTHPSQHQKMPIDLESLREDDADSRINDLIAIYEKRLEELALREEQTRQALESRNSALTETDKLLNRYKIGMAEADAERKQLLSIISKFENENRTKFRVKEEEVAKLNDDIANILKQKQNIENEKASLNKELTEYKTVLKENSSEIKRLKHAITDLKGQIDKKEKLLNESSKENHRLETAISDLRTELGKKEESLKLTTEKKKALEIEVDKSGTMITELRDQLGKYTQMASLINGLTSGKIDASILNTS</sequence>
<evidence type="ECO:0000259" key="2">
    <source>
        <dbReference type="Pfam" id="PF21044"/>
    </source>
</evidence>
<dbReference type="InterPro" id="IPR016024">
    <property type="entry name" value="ARM-type_fold"/>
</dbReference>
<dbReference type="Pfam" id="PF21044">
    <property type="entry name" value="CIP2A_N"/>
    <property type="match status" value="1"/>
</dbReference>
<dbReference type="InterPro" id="IPR048701">
    <property type="entry name" value="CIP2A_N"/>
</dbReference>
<gene>
    <name evidence="3" type="ORF">DGYR_LOCUS1348</name>
</gene>
<accession>A0A7I8VC86</accession>
<reference evidence="3 4" key="1">
    <citation type="submission" date="2020-08" db="EMBL/GenBank/DDBJ databases">
        <authorList>
            <person name="Hejnol A."/>
        </authorList>
    </citation>
    <scope>NUCLEOTIDE SEQUENCE [LARGE SCALE GENOMIC DNA]</scope>
</reference>
<evidence type="ECO:0000256" key="1">
    <source>
        <dbReference type="SAM" id="Coils"/>
    </source>
</evidence>